<gene>
    <name evidence="7" type="ORF">SAMN04488567_3252</name>
</gene>
<comment type="similarity">
    <text evidence="2">Belongs to the bacterial solute-binding protein 5 family.</text>
</comment>
<keyword evidence="3" id="KW-0813">Transport</keyword>
<reference evidence="8" key="1">
    <citation type="submission" date="2016-10" db="EMBL/GenBank/DDBJ databases">
        <authorList>
            <person name="Varghese N."/>
            <person name="Submissions S."/>
        </authorList>
    </citation>
    <scope>NUCLEOTIDE SEQUENCE [LARGE SCALE GENOMIC DNA]</scope>
    <source>
        <strain evidence="8">DSM 21424</strain>
    </source>
</reference>
<dbReference type="OrthoDB" id="9803988at2"/>
<proteinExistence type="inferred from homology"/>
<sequence>MKQLLGASALALAAALPAQAQDDKVAVTVNAVQIFGTIDPAKINDYTEYMAAVNLYDGLTTVDGSGAVVPQLAESWEISEDSLTYTFTLKPDATFQDGSPVTAGDVVYSLRRMLALNEGPSYLFKDLVAEDAVKALDERTVEITLSKVYAPFISVTPLVLVVNEAAVEAEAGEGDAWGEQLLAEAGYGAGPYALQSWDRGAQMTLSRYADYHGGFPEAGRPIDELRFVVTRDEATVRALAQRGELGISSQYQSTETYDGIAAVEGYEILTAPTATGLYIKLNNQKAPTDDVHVRRAIAMAMDYATIREVIYPGAPLKGPLADAFEAAVPADAKAPEFDLAAAQAELAKSPYAGQGPIELVHTYVSKTAFEEEIALLFKATLDSIGFDVTIQPEPWNRITELATSVETTPHATQVFYGPTYPSPDSVFYVQYASDAAGTWSSMDWVDDPAIDEMIAASRAETDTEARNGIYQDIYAKLVEDQRSVWLLTQERRHAVNACLEGFEWVPMQSWEFDFSRYHWNCD</sequence>
<evidence type="ECO:0000256" key="3">
    <source>
        <dbReference type="ARBA" id="ARBA00022448"/>
    </source>
</evidence>
<evidence type="ECO:0000256" key="1">
    <source>
        <dbReference type="ARBA" id="ARBA00004418"/>
    </source>
</evidence>
<dbReference type="CDD" id="cd08512">
    <property type="entry name" value="PBP2_NikA_DppA_OppA_like_7"/>
    <property type="match status" value="1"/>
</dbReference>
<comment type="subcellular location">
    <subcellularLocation>
        <location evidence="1">Periplasm</location>
    </subcellularLocation>
</comment>
<name>A0A1G7HQN3_9RHOB</name>
<feature type="domain" description="Solute-binding protein family 5" evidence="6">
    <location>
        <begin position="68"/>
        <end position="435"/>
    </location>
</feature>
<dbReference type="Proteomes" id="UP000198922">
    <property type="component" value="Unassembled WGS sequence"/>
</dbReference>
<feature type="chain" id="PRO_5011585831" evidence="5">
    <location>
        <begin position="21"/>
        <end position="522"/>
    </location>
</feature>
<dbReference type="PIRSF" id="PIRSF002741">
    <property type="entry name" value="MppA"/>
    <property type="match status" value="1"/>
</dbReference>
<dbReference type="RefSeq" id="WP_090113699.1">
    <property type="nucleotide sequence ID" value="NZ_FNAT01000006.1"/>
</dbReference>
<dbReference type="Gene3D" id="3.90.76.10">
    <property type="entry name" value="Dipeptide-binding Protein, Domain 1"/>
    <property type="match status" value="1"/>
</dbReference>
<feature type="signal peptide" evidence="5">
    <location>
        <begin position="1"/>
        <end position="20"/>
    </location>
</feature>
<accession>A0A1G7HQN3</accession>
<dbReference type="GO" id="GO:0030288">
    <property type="term" value="C:outer membrane-bounded periplasmic space"/>
    <property type="evidence" value="ECO:0007669"/>
    <property type="project" value="UniProtKB-ARBA"/>
</dbReference>
<dbReference type="AlphaFoldDB" id="A0A1G7HQN3"/>
<dbReference type="GO" id="GO:0043190">
    <property type="term" value="C:ATP-binding cassette (ABC) transporter complex"/>
    <property type="evidence" value="ECO:0007669"/>
    <property type="project" value="InterPro"/>
</dbReference>
<evidence type="ECO:0000256" key="4">
    <source>
        <dbReference type="ARBA" id="ARBA00022729"/>
    </source>
</evidence>
<dbReference type="PANTHER" id="PTHR30290:SF10">
    <property type="entry name" value="PERIPLASMIC OLIGOPEPTIDE-BINDING PROTEIN-RELATED"/>
    <property type="match status" value="1"/>
</dbReference>
<evidence type="ECO:0000256" key="5">
    <source>
        <dbReference type="SAM" id="SignalP"/>
    </source>
</evidence>
<evidence type="ECO:0000256" key="2">
    <source>
        <dbReference type="ARBA" id="ARBA00005695"/>
    </source>
</evidence>
<dbReference type="InterPro" id="IPR000914">
    <property type="entry name" value="SBP_5_dom"/>
</dbReference>
<organism evidence="7 8">
    <name type="scientific">Limimaricola pyoseonensis</name>
    <dbReference type="NCBI Taxonomy" id="521013"/>
    <lineage>
        <taxon>Bacteria</taxon>
        <taxon>Pseudomonadati</taxon>
        <taxon>Pseudomonadota</taxon>
        <taxon>Alphaproteobacteria</taxon>
        <taxon>Rhodobacterales</taxon>
        <taxon>Paracoccaceae</taxon>
        <taxon>Limimaricola</taxon>
    </lineage>
</organism>
<keyword evidence="4 5" id="KW-0732">Signal</keyword>
<dbReference type="Gene3D" id="3.10.105.10">
    <property type="entry name" value="Dipeptide-binding Protein, Domain 3"/>
    <property type="match status" value="1"/>
</dbReference>
<dbReference type="PANTHER" id="PTHR30290">
    <property type="entry name" value="PERIPLASMIC BINDING COMPONENT OF ABC TRANSPORTER"/>
    <property type="match status" value="1"/>
</dbReference>
<dbReference type="GO" id="GO:1904680">
    <property type="term" value="F:peptide transmembrane transporter activity"/>
    <property type="evidence" value="ECO:0007669"/>
    <property type="project" value="TreeGrafter"/>
</dbReference>
<keyword evidence="8" id="KW-1185">Reference proteome</keyword>
<evidence type="ECO:0000313" key="7">
    <source>
        <dbReference type="EMBL" id="SDF02584.1"/>
    </source>
</evidence>
<dbReference type="SUPFAM" id="SSF53850">
    <property type="entry name" value="Periplasmic binding protein-like II"/>
    <property type="match status" value="1"/>
</dbReference>
<evidence type="ECO:0000313" key="8">
    <source>
        <dbReference type="Proteomes" id="UP000198922"/>
    </source>
</evidence>
<dbReference type="STRING" id="521013.SAMN04488567_3252"/>
<dbReference type="InterPro" id="IPR030678">
    <property type="entry name" value="Peptide/Ni-bd"/>
</dbReference>
<dbReference type="InterPro" id="IPR039424">
    <property type="entry name" value="SBP_5"/>
</dbReference>
<protein>
    <submittedName>
        <fullName evidence="7">Peptide/nickel transport system substrate-binding protein</fullName>
    </submittedName>
</protein>
<dbReference type="GO" id="GO:0015833">
    <property type="term" value="P:peptide transport"/>
    <property type="evidence" value="ECO:0007669"/>
    <property type="project" value="TreeGrafter"/>
</dbReference>
<evidence type="ECO:0000259" key="6">
    <source>
        <dbReference type="Pfam" id="PF00496"/>
    </source>
</evidence>
<dbReference type="Pfam" id="PF00496">
    <property type="entry name" value="SBP_bac_5"/>
    <property type="match status" value="1"/>
</dbReference>
<dbReference type="EMBL" id="FNAT01000006">
    <property type="protein sequence ID" value="SDF02584.1"/>
    <property type="molecule type" value="Genomic_DNA"/>
</dbReference>
<dbReference type="Gene3D" id="3.40.190.10">
    <property type="entry name" value="Periplasmic binding protein-like II"/>
    <property type="match status" value="1"/>
</dbReference>